<accession>A0A285TQA7</accession>
<evidence type="ECO:0000313" key="3">
    <source>
        <dbReference type="EMBL" id="SOC25493.1"/>
    </source>
</evidence>
<dbReference type="AlphaFoldDB" id="A0A285TQA7"/>
<protein>
    <submittedName>
        <fullName evidence="3">Outer membrane protein TolC</fullName>
    </submittedName>
</protein>
<evidence type="ECO:0000256" key="2">
    <source>
        <dbReference type="SAM" id="SignalP"/>
    </source>
</evidence>
<organism evidence="3 4">
    <name type="scientific">Stappia indica</name>
    <dbReference type="NCBI Taxonomy" id="538381"/>
    <lineage>
        <taxon>Bacteria</taxon>
        <taxon>Pseudomonadati</taxon>
        <taxon>Pseudomonadota</taxon>
        <taxon>Alphaproteobacteria</taxon>
        <taxon>Hyphomicrobiales</taxon>
        <taxon>Stappiaceae</taxon>
        <taxon>Stappia</taxon>
    </lineage>
</organism>
<dbReference type="GO" id="GO:0015562">
    <property type="term" value="F:efflux transmembrane transporter activity"/>
    <property type="evidence" value="ECO:0007669"/>
    <property type="project" value="InterPro"/>
</dbReference>
<dbReference type="PROSITE" id="PS51257">
    <property type="entry name" value="PROKAR_LIPOPROTEIN"/>
    <property type="match status" value="1"/>
</dbReference>
<dbReference type="RefSeq" id="WP_097176480.1">
    <property type="nucleotide sequence ID" value="NZ_OBML01000014.1"/>
</dbReference>
<evidence type="ECO:0000256" key="1">
    <source>
        <dbReference type="ARBA" id="ARBA00007613"/>
    </source>
</evidence>
<dbReference type="PANTHER" id="PTHR30203">
    <property type="entry name" value="OUTER MEMBRANE CATION EFFLUX PROTEIN"/>
    <property type="match status" value="1"/>
</dbReference>
<dbReference type="Pfam" id="PF02321">
    <property type="entry name" value="OEP"/>
    <property type="match status" value="1"/>
</dbReference>
<dbReference type="STRING" id="538381.GCA_001696535_00480"/>
<evidence type="ECO:0000313" key="4">
    <source>
        <dbReference type="Proteomes" id="UP000219331"/>
    </source>
</evidence>
<comment type="similarity">
    <text evidence="1">Belongs to the outer membrane factor (OMF) (TC 1.B.17) family.</text>
</comment>
<keyword evidence="2" id="KW-0732">Signal</keyword>
<dbReference type="OrthoDB" id="237412at2"/>
<dbReference type="InterPro" id="IPR010131">
    <property type="entry name" value="MdtP/NodT-like"/>
</dbReference>
<dbReference type="Proteomes" id="UP000219331">
    <property type="component" value="Unassembled WGS sequence"/>
</dbReference>
<dbReference type="PANTHER" id="PTHR30203:SF24">
    <property type="entry name" value="BLR4935 PROTEIN"/>
    <property type="match status" value="1"/>
</dbReference>
<feature type="chain" id="PRO_5012244875" evidence="2">
    <location>
        <begin position="25"/>
        <end position="490"/>
    </location>
</feature>
<feature type="signal peptide" evidence="2">
    <location>
        <begin position="1"/>
        <end position="24"/>
    </location>
</feature>
<keyword evidence="4" id="KW-1185">Reference proteome</keyword>
<dbReference type="EMBL" id="OBML01000014">
    <property type="protein sequence ID" value="SOC25493.1"/>
    <property type="molecule type" value="Genomic_DNA"/>
</dbReference>
<dbReference type="Gene3D" id="1.20.1600.10">
    <property type="entry name" value="Outer membrane efflux proteins (OEP)"/>
    <property type="match status" value="1"/>
</dbReference>
<sequence length="490" mass="52382">MRPALRSLAVLTVPLLLGGCIATAATDAYGPGDPGFVTVAGQVAPALGGNTPIWVQTPEQARAASERVRSMVHKKTISAETAVQVALINNRGLQATYSDLGISAADAWQQTLLPNPNISVGLLGIGQPGLVAFKTIEGMVANNILALLTHKRRSEIAETRFRQAQMRAAEETLRVANETRSAWIETVAAFETVALLNQARQAADAASELAEKLGETGAMPKAAQAREHAFNAELVGQIAEARLAARLAKEKLARAMGLWGADTAFFVPDALPPLPGRLMNKEHVEREALQRRVDLQIAKIELEATARELGLTEATRYVTDLGLVAGFESEREKEDGKTRLTGTAQVELDFAIPIFDSGAARMKKAEFTYMRAANRLAERAVNIRSQARSAYLAYRASHEIARHYRNSVLPLRNQIEEESLLTYNGMITNTFELLADTRARIGTVLIASRAKRDFWLAEAGLAAAIHGGGEAPAAGGGGEAAVADAGGGGH</sequence>
<dbReference type="InterPro" id="IPR003423">
    <property type="entry name" value="OMP_efflux"/>
</dbReference>
<proteinExistence type="inferred from homology"/>
<gene>
    <name evidence="3" type="ORF">SAMN05421512_11491</name>
</gene>
<name>A0A285TQA7_9HYPH</name>
<reference evidence="3 4" key="1">
    <citation type="submission" date="2017-08" db="EMBL/GenBank/DDBJ databases">
        <authorList>
            <person name="de Groot N.N."/>
        </authorList>
    </citation>
    <scope>NUCLEOTIDE SEQUENCE [LARGE SCALE GENOMIC DNA]</scope>
    <source>
        <strain evidence="3 4">USBA 352</strain>
    </source>
</reference>
<dbReference type="SUPFAM" id="SSF56954">
    <property type="entry name" value="Outer membrane efflux proteins (OEP)"/>
    <property type="match status" value="1"/>
</dbReference>